<dbReference type="Gene3D" id="1.10.1660.10">
    <property type="match status" value="1"/>
</dbReference>
<name>A0ABV2PHC4_9BACI</name>
<dbReference type="PANTHER" id="PTHR30204:SF69">
    <property type="entry name" value="MERR-FAMILY TRANSCRIPTIONAL REGULATOR"/>
    <property type="match status" value="1"/>
</dbReference>
<reference evidence="6 7" key="1">
    <citation type="submission" date="2024-06" db="EMBL/GenBank/DDBJ databases">
        <title>Sorghum-associated microbial communities from plants grown in Nebraska, USA.</title>
        <authorList>
            <person name="Schachtman D."/>
        </authorList>
    </citation>
    <scope>NUCLEOTIDE SEQUENCE [LARGE SCALE GENOMIC DNA]</scope>
    <source>
        <strain evidence="6 7">736</strain>
    </source>
</reference>
<dbReference type="PRINTS" id="PR00040">
    <property type="entry name" value="HTHMERR"/>
</dbReference>
<protein>
    <submittedName>
        <fullName evidence="6">MerR family Zn(II)-responsive transcriptional regulator of zntA</fullName>
    </submittedName>
</protein>
<dbReference type="InterPro" id="IPR009061">
    <property type="entry name" value="DNA-bd_dom_put_sf"/>
</dbReference>
<dbReference type="RefSeq" id="WP_107949116.1">
    <property type="nucleotide sequence ID" value="NZ_CP073713.1"/>
</dbReference>
<evidence type="ECO:0000256" key="2">
    <source>
        <dbReference type="ARBA" id="ARBA00023015"/>
    </source>
</evidence>
<dbReference type="EMBL" id="JBEPSB010000004">
    <property type="protein sequence ID" value="MET4560340.1"/>
    <property type="molecule type" value="Genomic_DNA"/>
</dbReference>
<dbReference type="CDD" id="cd00592">
    <property type="entry name" value="HTH_MerR-like"/>
    <property type="match status" value="1"/>
</dbReference>
<sequence>MQIKHFANKYKLTTDTVRYYEKEGLLTPTRQDNGYRKYDVTCEKKIKFILVLRKLGFSLQEIKQLLLLEDKPVSPTCNQQTVQLFTAKITNIEQQIHFYQQAVLSLQLVQTLMYDGKYEENKEKIALQIENMYKNLQEGRDNHETP</sequence>
<accession>A0ABV2PHC4</accession>
<dbReference type="SMART" id="SM00422">
    <property type="entry name" value="HTH_MERR"/>
    <property type="match status" value="1"/>
</dbReference>
<dbReference type="PANTHER" id="PTHR30204">
    <property type="entry name" value="REDOX-CYCLING DRUG-SENSING TRANSCRIPTIONAL ACTIVATOR SOXR"/>
    <property type="match status" value="1"/>
</dbReference>
<evidence type="ECO:0000259" key="5">
    <source>
        <dbReference type="PROSITE" id="PS50937"/>
    </source>
</evidence>
<keyword evidence="2" id="KW-0805">Transcription regulation</keyword>
<keyword evidence="4" id="KW-0804">Transcription</keyword>
<gene>
    <name evidence="6" type="ORF">ABIA69_001484</name>
</gene>
<evidence type="ECO:0000256" key="4">
    <source>
        <dbReference type="ARBA" id="ARBA00023163"/>
    </source>
</evidence>
<evidence type="ECO:0000256" key="1">
    <source>
        <dbReference type="ARBA" id="ARBA00022491"/>
    </source>
</evidence>
<dbReference type="PROSITE" id="PS50937">
    <property type="entry name" value="HTH_MERR_2"/>
    <property type="match status" value="1"/>
</dbReference>
<evidence type="ECO:0000313" key="6">
    <source>
        <dbReference type="EMBL" id="MET4560340.1"/>
    </source>
</evidence>
<keyword evidence="3" id="KW-0238">DNA-binding</keyword>
<dbReference type="Pfam" id="PF13411">
    <property type="entry name" value="MerR_1"/>
    <property type="match status" value="1"/>
</dbReference>
<dbReference type="SUPFAM" id="SSF46955">
    <property type="entry name" value="Putative DNA-binding domain"/>
    <property type="match status" value="1"/>
</dbReference>
<feature type="domain" description="HTH merR-type" evidence="5">
    <location>
        <begin position="1"/>
        <end position="68"/>
    </location>
</feature>
<keyword evidence="1" id="KW-0678">Repressor</keyword>
<keyword evidence="7" id="KW-1185">Reference proteome</keyword>
<dbReference type="InterPro" id="IPR000551">
    <property type="entry name" value="MerR-type_HTH_dom"/>
</dbReference>
<dbReference type="InterPro" id="IPR047057">
    <property type="entry name" value="MerR_fam"/>
</dbReference>
<dbReference type="Proteomes" id="UP001549363">
    <property type="component" value="Unassembled WGS sequence"/>
</dbReference>
<evidence type="ECO:0000313" key="7">
    <source>
        <dbReference type="Proteomes" id="UP001549363"/>
    </source>
</evidence>
<evidence type="ECO:0000256" key="3">
    <source>
        <dbReference type="ARBA" id="ARBA00023125"/>
    </source>
</evidence>
<organism evidence="6 7">
    <name type="scientific">Lysinibacillus parviboronicapiens</name>
    <dbReference type="NCBI Taxonomy" id="436516"/>
    <lineage>
        <taxon>Bacteria</taxon>
        <taxon>Bacillati</taxon>
        <taxon>Bacillota</taxon>
        <taxon>Bacilli</taxon>
        <taxon>Bacillales</taxon>
        <taxon>Bacillaceae</taxon>
        <taxon>Lysinibacillus</taxon>
    </lineage>
</organism>
<comment type="caution">
    <text evidence="6">The sequence shown here is derived from an EMBL/GenBank/DDBJ whole genome shotgun (WGS) entry which is preliminary data.</text>
</comment>
<proteinExistence type="predicted"/>